<dbReference type="Proteomes" id="UP001596189">
    <property type="component" value="Unassembled WGS sequence"/>
</dbReference>
<dbReference type="EMBL" id="JBHSRD010000004">
    <property type="protein sequence ID" value="MFC6008217.1"/>
    <property type="molecule type" value="Genomic_DNA"/>
</dbReference>
<dbReference type="InterPro" id="IPR050194">
    <property type="entry name" value="Glycosyltransferase_grp1"/>
</dbReference>
<sequence>MRVAVVGPTYPLKGGVAAHTTELAHRLEQAGHQTRLVSWSRLYPKALYPGEQAVPQGVPDLAPFPATSRPLAWDRPGSWWRVGRSLRASDPIGVDHVVLVHVVPAVVPAHLALLRALGRGTPVTVVAHNVLPHEPHPGAVQLVRALLRRADAVLVHSAEQAQLARSLGARAVRQVPLPPHLPGGAALPRTPHDPPVRLLALGMVREYKGTDLLIEAVQRAVAGGVDVRLTVAGELWGSAGDRVRELAAQQGSAEVGSTDVVGLRAGYVPAPALAGLLAEHDVLALPYRSATASQNALLGFAHGLPVLATRTGTFADDVRDGVDGLLVPPDDVGALAQAVARLAAPGVLDQLRAGVRAPDLDTPWKQYLDAALGDGLDTP</sequence>
<dbReference type="RefSeq" id="WP_345715090.1">
    <property type="nucleotide sequence ID" value="NZ_BAABFP010000002.1"/>
</dbReference>
<dbReference type="Pfam" id="PF13692">
    <property type="entry name" value="Glyco_trans_1_4"/>
    <property type="match status" value="1"/>
</dbReference>
<evidence type="ECO:0000313" key="4">
    <source>
        <dbReference type="EMBL" id="MFC6008217.1"/>
    </source>
</evidence>
<evidence type="ECO:0000313" key="5">
    <source>
        <dbReference type="Proteomes" id="UP001596189"/>
    </source>
</evidence>
<dbReference type="Gene3D" id="3.40.50.2000">
    <property type="entry name" value="Glycogen Phosphorylase B"/>
    <property type="match status" value="2"/>
</dbReference>
<dbReference type="GO" id="GO:0016757">
    <property type="term" value="F:glycosyltransferase activity"/>
    <property type="evidence" value="ECO:0007669"/>
    <property type="project" value="UniProtKB-KW"/>
</dbReference>
<dbReference type="PANTHER" id="PTHR45947">
    <property type="entry name" value="SULFOQUINOVOSYL TRANSFERASE SQD2"/>
    <property type="match status" value="1"/>
</dbReference>
<keyword evidence="1 4" id="KW-0328">Glycosyltransferase</keyword>
<evidence type="ECO:0000256" key="2">
    <source>
        <dbReference type="ARBA" id="ARBA00022679"/>
    </source>
</evidence>
<protein>
    <submittedName>
        <fullName evidence="4">Glycosyltransferase</fullName>
        <ecNumber evidence="4">2.4.-.-</ecNumber>
    </submittedName>
</protein>
<organism evidence="4 5">
    <name type="scientific">Angustibacter luteus</name>
    <dbReference type="NCBI Taxonomy" id="658456"/>
    <lineage>
        <taxon>Bacteria</taxon>
        <taxon>Bacillati</taxon>
        <taxon>Actinomycetota</taxon>
        <taxon>Actinomycetes</taxon>
        <taxon>Kineosporiales</taxon>
        <taxon>Kineosporiaceae</taxon>
    </lineage>
</organism>
<proteinExistence type="predicted"/>
<accession>A0ABW1JH74</accession>
<dbReference type="InterPro" id="IPR028098">
    <property type="entry name" value="Glyco_trans_4-like_N"/>
</dbReference>
<dbReference type="EC" id="2.4.-.-" evidence="4"/>
<reference evidence="5" key="1">
    <citation type="journal article" date="2019" name="Int. J. Syst. Evol. Microbiol.">
        <title>The Global Catalogue of Microorganisms (GCM) 10K type strain sequencing project: providing services to taxonomists for standard genome sequencing and annotation.</title>
        <authorList>
            <consortium name="The Broad Institute Genomics Platform"/>
            <consortium name="The Broad Institute Genome Sequencing Center for Infectious Disease"/>
            <person name="Wu L."/>
            <person name="Ma J."/>
        </authorList>
    </citation>
    <scope>NUCLEOTIDE SEQUENCE [LARGE SCALE GENOMIC DNA]</scope>
    <source>
        <strain evidence="5">KACC 14249</strain>
    </source>
</reference>
<dbReference type="Pfam" id="PF13579">
    <property type="entry name" value="Glyco_trans_4_4"/>
    <property type="match status" value="1"/>
</dbReference>
<evidence type="ECO:0000256" key="1">
    <source>
        <dbReference type="ARBA" id="ARBA00022676"/>
    </source>
</evidence>
<dbReference type="SUPFAM" id="SSF53756">
    <property type="entry name" value="UDP-Glycosyltransferase/glycogen phosphorylase"/>
    <property type="match status" value="1"/>
</dbReference>
<name>A0ABW1JH74_9ACTN</name>
<evidence type="ECO:0000259" key="3">
    <source>
        <dbReference type="Pfam" id="PF13579"/>
    </source>
</evidence>
<dbReference type="PANTHER" id="PTHR45947:SF3">
    <property type="entry name" value="SULFOQUINOVOSYL TRANSFERASE SQD2"/>
    <property type="match status" value="1"/>
</dbReference>
<keyword evidence="5" id="KW-1185">Reference proteome</keyword>
<keyword evidence="2 4" id="KW-0808">Transferase</keyword>
<feature type="domain" description="Glycosyltransferase subfamily 4-like N-terminal" evidence="3">
    <location>
        <begin position="14"/>
        <end position="179"/>
    </location>
</feature>
<gene>
    <name evidence="4" type="ORF">ACFQDO_13860</name>
</gene>
<comment type="caution">
    <text evidence="4">The sequence shown here is derived from an EMBL/GenBank/DDBJ whole genome shotgun (WGS) entry which is preliminary data.</text>
</comment>